<evidence type="ECO:0000313" key="2">
    <source>
        <dbReference type="EMBL" id="VFK72557.1"/>
    </source>
</evidence>
<reference evidence="2" key="1">
    <citation type="submission" date="2019-02" db="EMBL/GenBank/DDBJ databases">
        <authorList>
            <person name="Gruber-Vodicka R. H."/>
            <person name="Seah K. B. B."/>
        </authorList>
    </citation>
    <scope>NUCLEOTIDE SEQUENCE</scope>
    <source>
        <strain evidence="2">BECK_BY19</strain>
    </source>
</reference>
<evidence type="ECO:0000256" key="1">
    <source>
        <dbReference type="SAM" id="MobiDB-lite"/>
    </source>
</evidence>
<name>A0A451B2R1_9GAMM</name>
<feature type="compositionally biased region" description="Polar residues" evidence="1">
    <location>
        <begin position="31"/>
        <end position="45"/>
    </location>
</feature>
<protein>
    <submittedName>
        <fullName evidence="2">Uncharacterized protein</fullName>
    </submittedName>
</protein>
<proteinExistence type="predicted"/>
<dbReference type="AlphaFoldDB" id="A0A451B2R1"/>
<feature type="region of interest" description="Disordered" evidence="1">
    <location>
        <begin position="21"/>
        <end position="53"/>
    </location>
</feature>
<accession>A0A451B2R1</accession>
<dbReference type="EMBL" id="CAADGD010000122">
    <property type="protein sequence ID" value="VFK72557.1"/>
    <property type="molecule type" value="Genomic_DNA"/>
</dbReference>
<organism evidence="2">
    <name type="scientific">Candidatus Kentrum sp. UNK</name>
    <dbReference type="NCBI Taxonomy" id="2126344"/>
    <lineage>
        <taxon>Bacteria</taxon>
        <taxon>Pseudomonadati</taxon>
        <taxon>Pseudomonadota</taxon>
        <taxon>Gammaproteobacteria</taxon>
        <taxon>Candidatus Kentrum</taxon>
    </lineage>
</organism>
<sequence>MGFSSCLGMGAELSTRAVGWVRGRRVDKRSASTISSDAPNPTYESGGSLRGAPATLMEMTAPVRLGGKERTPTCPNPLARLVQGFPEKRPTTPANAPPNSNDDRIPPGRAPADAAPRGNGADTPAPPVGERCDHGPRPSGVAECPAMPASHPADSRSRGAVKPHGARWIPGDPDCRPR</sequence>
<gene>
    <name evidence="2" type="ORF">BECKUNK1418H_GA0071006_11225</name>
</gene>
<feature type="region of interest" description="Disordered" evidence="1">
    <location>
        <begin position="65"/>
        <end position="178"/>
    </location>
</feature>
<feature type="compositionally biased region" description="Low complexity" evidence="1">
    <location>
        <begin position="110"/>
        <end position="122"/>
    </location>
</feature>